<keyword evidence="1" id="KW-0732">Signal</keyword>
<sequence>MRLWRLLAGGAAIAVVVGLQVAAIPGASAVPETGDLNWNYHEEGGGYYREPEGGEEGGGGGGGPATVLVEVGSPWVCRHSDDHQCSPPWAQGGTSWCGPDYGEPGLGPNGLPWFAHARFTREVTDPANPGPWMIDTDGGLGLGTDCVEVGPEDWVSLEDIRTWVVDYSIIRDLPDPVAVISPDPQALVNLPVVVSTDYPGNIPGVDLNADPVTLTIPIDIPRPGGNLVGELRAQAKFTWTFEGRADTVNGRGHDYTADVDPRNDGGYYVKNTFTQTGDWNVHLDVLWTGEVDVEGMVSQPIPPIEFDYDATVNVVEAKPVLGRR</sequence>
<dbReference type="RefSeq" id="WP_205117569.1">
    <property type="nucleotide sequence ID" value="NZ_JAFBCM010000001.1"/>
</dbReference>
<feature type="signal peptide" evidence="1">
    <location>
        <begin position="1"/>
        <end position="29"/>
    </location>
</feature>
<reference evidence="3" key="1">
    <citation type="journal article" date="2019" name="Int. J. Syst. Evol. Microbiol.">
        <title>The Global Catalogue of Microorganisms (GCM) 10K type strain sequencing project: providing services to taxonomists for standard genome sequencing and annotation.</title>
        <authorList>
            <consortium name="The Broad Institute Genomics Platform"/>
            <consortium name="The Broad Institute Genome Sequencing Center for Infectious Disease"/>
            <person name="Wu L."/>
            <person name="Ma J."/>
        </authorList>
    </citation>
    <scope>NUCLEOTIDE SEQUENCE [LARGE SCALE GENOMIC DNA]</scope>
    <source>
        <strain evidence="3">CGMCC 4.7241</strain>
    </source>
</reference>
<proteinExistence type="predicted"/>
<name>A0ABV7YP95_9ACTN</name>
<keyword evidence="3" id="KW-1185">Reference proteome</keyword>
<accession>A0ABV7YP95</accession>
<gene>
    <name evidence="2" type="ORF">ACFOUW_35650</name>
</gene>
<evidence type="ECO:0000256" key="1">
    <source>
        <dbReference type="SAM" id="SignalP"/>
    </source>
</evidence>
<evidence type="ECO:0000313" key="3">
    <source>
        <dbReference type="Proteomes" id="UP001595699"/>
    </source>
</evidence>
<organism evidence="2 3">
    <name type="scientific">Tenggerimyces flavus</name>
    <dbReference type="NCBI Taxonomy" id="1708749"/>
    <lineage>
        <taxon>Bacteria</taxon>
        <taxon>Bacillati</taxon>
        <taxon>Actinomycetota</taxon>
        <taxon>Actinomycetes</taxon>
        <taxon>Propionibacteriales</taxon>
        <taxon>Nocardioidaceae</taxon>
        <taxon>Tenggerimyces</taxon>
    </lineage>
</organism>
<dbReference type="Proteomes" id="UP001595699">
    <property type="component" value="Unassembled WGS sequence"/>
</dbReference>
<comment type="caution">
    <text evidence="2">The sequence shown here is derived from an EMBL/GenBank/DDBJ whole genome shotgun (WGS) entry which is preliminary data.</text>
</comment>
<protein>
    <recommendedName>
        <fullName evidence="4">PKD domain-containing protein</fullName>
    </recommendedName>
</protein>
<feature type="chain" id="PRO_5047460238" description="PKD domain-containing protein" evidence="1">
    <location>
        <begin position="30"/>
        <end position="324"/>
    </location>
</feature>
<evidence type="ECO:0000313" key="2">
    <source>
        <dbReference type="EMBL" id="MFC3766212.1"/>
    </source>
</evidence>
<evidence type="ECO:0008006" key="4">
    <source>
        <dbReference type="Google" id="ProtNLM"/>
    </source>
</evidence>
<dbReference type="EMBL" id="JBHRZH010000050">
    <property type="protein sequence ID" value="MFC3766212.1"/>
    <property type="molecule type" value="Genomic_DNA"/>
</dbReference>